<sequence>MVRGKTNRVFKLSDTAKRLTKHKRQPCVPGCQTNKLKNPELRYYCFPAKESLRIKWISAIHRAKVDDSGRVKHNKNWSPKSKSTYVCSLHFISGRKENFEKHPDAIPSKFPWTNIRSPSKISKINSCNDIVSPHLQLNLPNISGRIQRCQRRIKRASVARKLISNPKSIKKELSGELYGFKEGVDFSVNDVEMETFTDDMNLQLPVVSSPSELTFSSQSPIFTSEREGLYNEMDELRNERDWLKIKNIELKLAASPFSLEALKQNPSVCMMLTGLDFKVLEKTIIYVCEDLFDSRRPTKLSSYDQVIITIIKLKQNLNFDLTAYISNISKTTAIEYFYKWLDIMYWKLNFLIKMQDRDHIFDTIPCIFKAKFPRLSIIDCFEIFVEAPSSLLARAQFYSQYKRHCTIKVFISCTSLGAINFLLKCYGGRASNLLITRESGFNSKHMPGDQILADRGFTLQEDFAAESSAELLIPAFTRGKKQLLAKEIETSRKIASVRIHIERVIGLMKNRYTILKGIVPLKIIKNIKDESANSILANCDKIVTVCAALINLGESIVFNDMKI</sequence>
<dbReference type="RefSeq" id="XP_065671781.1">
    <property type="nucleotide sequence ID" value="XM_065815709.1"/>
</dbReference>
<dbReference type="SUPFAM" id="SSF57716">
    <property type="entry name" value="Glucocorticoid receptor-like (DNA-binding domain)"/>
    <property type="match status" value="1"/>
</dbReference>
<protein>
    <submittedName>
        <fullName evidence="10">Uncharacterized protein LOC136089657</fullName>
    </submittedName>
</protein>
<feature type="domain" description="THAP-type" evidence="8">
    <location>
        <begin position="22"/>
        <end position="110"/>
    </location>
</feature>
<dbReference type="Pfam" id="PF13613">
    <property type="entry name" value="HTH_Tnp_4"/>
    <property type="match status" value="1"/>
</dbReference>
<name>A0ABM4DBN6_HYDVU</name>
<dbReference type="Proteomes" id="UP001652625">
    <property type="component" value="Chromosome 13"/>
</dbReference>
<dbReference type="Pfam" id="PF05485">
    <property type="entry name" value="THAP"/>
    <property type="match status" value="1"/>
</dbReference>
<keyword evidence="2" id="KW-0479">Metal-binding</keyword>
<keyword evidence="4" id="KW-0862">Zinc</keyword>
<comment type="cofactor">
    <cofactor evidence="1">
        <name>a divalent metal cation</name>
        <dbReference type="ChEBI" id="CHEBI:60240"/>
    </cofactor>
</comment>
<dbReference type="InterPro" id="IPR027805">
    <property type="entry name" value="Transposase_HTH_dom"/>
</dbReference>
<organism evidence="9 10">
    <name type="scientific">Hydra vulgaris</name>
    <name type="common">Hydra</name>
    <name type="synonym">Hydra attenuata</name>
    <dbReference type="NCBI Taxonomy" id="6087"/>
    <lineage>
        <taxon>Eukaryota</taxon>
        <taxon>Metazoa</taxon>
        <taxon>Cnidaria</taxon>
        <taxon>Hydrozoa</taxon>
        <taxon>Hydroidolina</taxon>
        <taxon>Anthoathecata</taxon>
        <taxon>Aplanulata</taxon>
        <taxon>Hydridae</taxon>
        <taxon>Hydra</taxon>
    </lineage>
</organism>
<dbReference type="InterPro" id="IPR027806">
    <property type="entry name" value="HARBI1_dom"/>
</dbReference>
<keyword evidence="3 6" id="KW-0863">Zinc-finger</keyword>
<evidence type="ECO:0000256" key="5">
    <source>
        <dbReference type="ARBA" id="ARBA00023125"/>
    </source>
</evidence>
<evidence type="ECO:0000313" key="10">
    <source>
        <dbReference type="RefSeq" id="XP_065671781.1"/>
    </source>
</evidence>
<evidence type="ECO:0000256" key="1">
    <source>
        <dbReference type="ARBA" id="ARBA00001968"/>
    </source>
</evidence>
<evidence type="ECO:0000313" key="9">
    <source>
        <dbReference type="Proteomes" id="UP001652625"/>
    </source>
</evidence>
<evidence type="ECO:0000259" key="8">
    <source>
        <dbReference type="PROSITE" id="PS50950"/>
    </source>
</evidence>
<dbReference type="InterPro" id="IPR006612">
    <property type="entry name" value="THAP_Znf"/>
</dbReference>
<evidence type="ECO:0000256" key="7">
    <source>
        <dbReference type="SAM" id="Coils"/>
    </source>
</evidence>
<proteinExistence type="predicted"/>
<keyword evidence="9" id="KW-1185">Reference proteome</keyword>
<dbReference type="PROSITE" id="PS50950">
    <property type="entry name" value="ZF_THAP"/>
    <property type="match status" value="1"/>
</dbReference>
<dbReference type="Pfam" id="PF13359">
    <property type="entry name" value="DDE_Tnp_4"/>
    <property type="match status" value="1"/>
</dbReference>
<reference evidence="10" key="1">
    <citation type="submission" date="2025-08" db="UniProtKB">
        <authorList>
            <consortium name="RefSeq"/>
        </authorList>
    </citation>
    <scope>IDENTIFICATION</scope>
</reference>
<evidence type="ECO:0000256" key="2">
    <source>
        <dbReference type="ARBA" id="ARBA00022723"/>
    </source>
</evidence>
<keyword evidence="5 6" id="KW-0238">DNA-binding</keyword>
<keyword evidence="7" id="KW-0175">Coiled coil</keyword>
<accession>A0ABM4DBN6</accession>
<gene>
    <name evidence="10" type="primary">LOC136089657</name>
</gene>
<dbReference type="PANTHER" id="PTHR23080">
    <property type="entry name" value="THAP DOMAIN PROTEIN"/>
    <property type="match status" value="1"/>
</dbReference>
<evidence type="ECO:0000256" key="3">
    <source>
        <dbReference type="ARBA" id="ARBA00022771"/>
    </source>
</evidence>
<dbReference type="GeneID" id="136089657"/>
<evidence type="ECO:0000256" key="6">
    <source>
        <dbReference type="PROSITE-ProRule" id="PRU00309"/>
    </source>
</evidence>
<feature type="coiled-coil region" evidence="7">
    <location>
        <begin position="226"/>
        <end position="253"/>
    </location>
</feature>
<dbReference type="SMART" id="SM00980">
    <property type="entry name" value="THAP"/>
    <property type="match status" value="1"/>
</dbReference>
<evidence type="ECO:0000256" key="4">
    <source>
        <dbReference type="ARBA" id="ARBA00022833"/>
    </source>
</evidence>